<dbReference type="PANTHER" id="PTHR11806:SF0">
    <property type="entry name" value="PROTEIN MTO1 HOMOLOG, MITOCHONDRIAL"/>
    <property type="match status" value="1"/>
</dbReference>
<comment type="cofactor">
    <cofactor evidence="1">
        <name>FAD</name>
        <dbReference type="ChEBI" id="CHEBI:57692"/>
    </cofactor>
</comment>
<keyword evidence="6" id="KW-0274">FAD</keyword>
<name>A0A133ZVJ7_9FUSO</name>
<dbReference type="PATRIC" id="fig|157687.3.peg.2343"/>
<keyword evidence="5" id="KW-0819">tRNA processing</keyword>
<dbReference type="GO" id="GO:0030488">
    <property type="term" value="P:tRNA methylation"/>
    <property type="evidence" value="ECO:0007669"/>
    <property type="project" value="TreeGrafter"/>
</dbReference>
<dbReference type="InterPro" id="IPR004416">
    <property type="entry name" value="MnmG"/>
</dbReference>
<dbReference type="NCBIfam" id="TIGR00136">
    <property type="entry name" value="mnmG_gidA"/>
    <property type="match status" value="1"/>
</dbReference>
<comment type="subunit">
    <text evidence="8">Homodimer. Heterotetramer of two MnmE and two MnmG subunits.</text>
</comment>
<dbReference type="InterPro" id="IPR047001">
    <property type="entry name" value="MnmG_C_subdom"/>
</dbReference>
<sequence>MKNYDIIVVGAGHAGVEAALAAARHGLKTALFTIYLDNIAMMSCNPSVGGPGKSHLVSELGMLGGEMARHIDNYNLQLKNLNHTKGLASRITRAQADKYWYRIKMREIIEKQENLELVQGIVVDLIVENKKVMGVEDNLGIRYGAKAVVLCTGTFLGGEYVMGDVKYSSGRQGEPASVDLPDRLVEYGFELDRYQTATPPRIAKSSIDFSKMQELKGEDKPRYFSYETKKEYNSTLPTWLTFTTPETIRVGQEMLKYSPIVTGIVSTKGPRHCPSLDRKIMNFPEKTNHQIFLEQESVESDEIYINGFTTAMPPFAQEAMLKTISGLENAKIVRYGYAVEYNFVPAYQLKLTLETKVLDGLYTAGTINGTSGYEEAACQGFMAGVNAARKILGKKEIVIDRSEGYIGILIDDIINKKTPEPYRVLPSRAEYRLTLRQDNIFIRLLEKAKEIRLLNAEKLAELENACQEIENEIERLKSITVYPTKENNEKLLEIVEKQNQSESEEIEKNSKNSMNSPVSAFEFLARKEINYDNLSEFVETVELSDLAKEQVEINAKYNVFIEREKAQIEKFKKLEKMIIPKDFNYESVKGLSNIAISGLMYGQPETIGQASRISGVTYNDISLLIAILKN</sequence>
<comment type="similarity">
    <text evidence="2">Belongs to the MnmG family.</text>
</comment>
<evidence type="ECO:0000256" key="9">
    <source>
        <dbReference type="ARBA" id="ARBA00031800"/>
    </source>
</evidence>
<evidence type="ECO:0000313" key="13">
    <source>
        <dbReference type="Proteomes" id="UP000070483"/>
    </source>
</evidence>
<dbReference type="AlphaFoldDB" id="A0A133ZVJ7"/>
<dbReference type="PANTHER" id="PTHR11806">
    <property type="entry name" value="GLUCOSE INHIBITED DIVISION PROTEIN A"/>
    <property type="match status" value="1"/>
</dbReference>
<dbReference type="GO" id="GO:0050660">
    <property type="term" value="F:flavin adenine dinucleotide binding"/>
    <property type="evidence" value="ECO:0007669"/>
    <property type="project" value="InterPro"/>
</dbReference>
<dbReference type="InterPro" id="IPR026904">
    <property type="entry name" value="MnmG_C"/>
</dbReference>
<evidence type="ECO:0000313" key="12">
    <source>
        <dbReference type="EMBL" id="KXB59459.1"/>
    </source>
</evidence>
<protein>
    <recommendedName>
        <fullName evidence="3">tRNA uridine 5-carboxymethylaminomethyl modification enzyme MnmG</fullName>
    </recommendedName>
    <alternativeName>
        <fullName evidence="9">Glucose-inhibited division protein A</fullName>
    </alternativeName>
</protein>
<evidence type="ECO:0000256" key="3">
    <source>
        <dbReference type="ARBA" id="ARBA00020461"/>
    </source>
</evidence>
<dbReference type="OrthoDB" id="9815560at2"/>
<dbReference type="InterPro" id="IPR040131">
    <property type="entry name" value="MnmG_N"/>
</dbReference>
<dbReference type="GO" id="GO:0005829">
    <property type="term" value="C:cytosol"/>
    <property type="evidence" value="ECO:0007669"/>
    <property type="project" value="TreeGrafter"/>
</dbReference>
<dbReference type="Pfam" id="PF01134">
    <property type="entry name" value="GIDA"/>
    <property type="match status" value="1"/>
</dbReference>
<dbReference type="EMBL" id="LSDD01000173">
    <property type="protein sequence ID" value="KXB59459.1"/>
    <property type="molecule type" value="Genomic_DNA"/>
</dbReference>
<dbReference type="STRING" id="157687.HMPREF3180_02335"/>
<dbReference type="Pfam" id="PF21680">
    <property type="entry name" value="GIDA_C_1st"/>
    <property type="match status" value="1"/>
</dbReference>
<dbReference type="InterPro" id="IPR002218">
    <property type="entry name" value="MnmG-rel"/>
</dbReference>
<dbReference type="RefSeq" id="WP_060918748.1">
    <property type="nucleotide sequence ID" value="NZ_KQ960118.1"/>
</dbReference>
<proteinExistence type="inferred from homology"/>
<feature type="coiled-coil region" evidence="10">
    <location>
        <begin position="452"/>
        <end position="512"/>
    </location>
</feature>
<gene>
    <name evidence="12" type="ORF">HMPREF3180_02335</name>
</gene>
<dbReference type="InterPro" id="IPR049312">
    <property type="entry name" value="GIDA_C_N"/>
</dbReference>
<dbReference type="Gene3D" id="1.10.150.570">
    <property type="entry name" value="GidA associated domain, C-terminal subdomain"/>
    <property type="match status" value="1"/>
</dbReference>
<dbReference type="Gene3D" id="3.50.50.60">
    <property type="entry name" value="FAD/NAD(P)-binding domain"/>
    <property type="match status" value="2"/>
</dbReference>
<organism evidence="12 13">
    <name type="scientific">Leptotrichia wadei</name>
    <dbReference type="NCBI Taxonomy" id="157687"/>
    <lineage>
        <taxon>Bacteria</taxon>
        <taxon>Fusobacteriati</taxon>
        <taxon>Fusobacteriota</taxon>
        <taxon>Fusobacteriia</taxon>
        <taxon>Fusobacteriales</taxon>
        <taxon>Leptotrichiaceae</taxon>
        <taxon>Leptotrichia</taxon>
    </lineage>
</organism>
<comment type="caution">
    <text evidence="12">The sequence shown here is derived from an EMBL/GenBank/DDBJ whole genome shotgun (WGS) entry which is preliminary data.</text>
</comment>
<keyword evidence="4" id="KW-0285">Flavoprotein</keyword>
<dbReference type="GO" id="GO:0002098">
    <property type="term" value="P:tRNA wobble uridine modification"/>
    <property type="evidence" value="ECO:0007669"/>
    <property type="project" value="InterPro"/>
</dbReference>
<accession>A0A133ZVJ7</accession>
<keyword evidence="7" id="KW-0520">NAD</keyword>
<dbReference type="SUPFAM" id="SSF51905">
    <property type="entry name" value="FAD/NAD(P)-binding domain"/>
    <property type="match status" value="1"/>
</dbReference>
<dbReference type="SMART" id="SM01228">
    <property type="entry name" value="GIDA_assoc_3"/>
    <property type="match status" value="1"/>
</dbReference>
<feature type="domain" description="tRNA uridine 5-carboxymethylaminomethyl modification enzyme C-terminal subdomain" evidence="11">
    <location>
        <begin position="555"/>
        <end position="626"/>
    </location>
</feature>
<dbReference type="InterPro" id="IPR036188">
    <property type="entry name" value="FAD/NAD-bd_sf"/>
</dbReference>
<evidence type="ECO:0000256" key="1">
    <source>
        <dbReference type="ARBA" id="ARBA00001974"/>
    </source>
</evidence>
<dbReference type="Proteomes" id="UP000070483">
    <property type="component" value="Unassembled WGS sequence"/>
</dbReference>
<evidence type="ECO:0000256" key="2">
    <source>
        <dbReference type="ARBA" id="ARBA00007653"/>
    </source>
</evidence>
<dbReference type="Gene3D" id="1.10.10.1800">
    <property type="entry name" value="tRNA uridine 5-carboxymethylaminomethyl modification enzyme MnmG/GidA"/>
    <property type="match status" value="1"/>
</dbReference>
<dbReference type="Pfam" id="PF13932">
    <property type="entry name" value="SAM_GIDA_C"/>
    <property type="match status" value="1"/>
</dbReference>
<evidence type="ECO:0000259" key="11">
    <source>
        <dbReference type="SMART" id="SM01228"/>
    </source>
</evidence>
<dbReference type="InterPro" id="IPR020595">
    <property type="entry name" value="MnmG-rel_CS"/>
</dbReference>
<evidence type="ECO:0000256" key="8">
    <source>
        <dbReference type="ARBA" id="ARBA00025948"/>
    </source>
</evidence>
<keyword evidence="10" id="KW-0175">Coiled coil</keyword>
<dbReference type="FunFam" id="1.10.150.570:FF:000001">
    <property type="entry name" value="tRNA uridine 5-carboxymethylaminomethyl modification enzyme MnmG"/>
    <property type="match status" value="1"/>
</dbReference>
<evidence type="ECO:0000256" key="6">
    <source>
        <dbReference type="ARBA" id="ARBA00022827"/>
    </source>
</evidence>
<dbReference type="InterPro" id="IPR044920">
    <property type="entry name" value="MnmG_C_subdom_sf"/>
</dbReference>
<evidence type="ECO:0000256" key="7">
    <source>
        <dbReference type="ARBA" id="ARBA00023027"/>
    </source>
</evidence>
<evidence type="ECO:0000256" key="5">
    <source>
        <dbReference type="ARBA" id="ARBA00022694"/>
    </source>
</evidence>
<reference evidence="13" key="1">
    <citation type="submission" date="2016-01" db="EMBL/GenBank/DDBJ databases">
        <authorList>
            <person name="Mitreva M."/>
            <person name="Pepin K.H."/>
            <person name="Mihindukulasuriya K.A."/>
            <person name="Fulton R."/>
            <person name="Fronick C."/>
            <person name="O'Laughlin M."/>
            <person name="Miner T."/>
            <person name="Herter B."/>
            <person name="Rosa B.A."/>
            <person name="Cordes M."/>
            <person name="Tomlinson C."/>
            <person name="Wollam A."/>
            <person name="Palsikar V.B."/>
            <person name="Mardis E.R."/>
            <person name="Wilson R.K."/>
        </authorList>
    </citation>
    <scope>NUCLEOTIDE SEQUENCE [LARGE SCALE GENOMIC DNA]</scope>
    <source>
        <strain evidence="13">KA00185</strain>
    </source>
</reference>
<keyword evidence="13" id="KW-1185">Reference proteome</keyword>
<dbReference type="PROSITE" id="PS01280">
    <property type="entry name" value="GIDA_1"/>
    <property type="match status" value="1"/>
</dbReference>
<evidence type="ECO:0000256" key="10">
    <source>
        <dbReference type="SAM" id="Coils"/>
    </source>
</evidence>
<evidence type="ECO:0000256" key="4">
    <source>
        <dbReference type="ARBA" id="ARBA00022630"/>
    </source>
</evidence>